<dbReference type="InterPro" id="IPR001810">
    <property type="entry name" value="F-box_dom"/>
</dbReference>
<dbReference type="OrthoDB" id="2322499at2759"/>
<protein>
    <recommendedName>
        <fullName evidence="2">F-box domain-containing protein</fullName>
    </recommendedName>
</protein>
<dbReference type="Proteomes" id="UP000030669">
    <property type="component" value="Unassembled WGS sequence"/>
</dbReference>
<feature type="region of interest" description="Disordered" evidence="1">
    <location>
        <begin position="227"/>
        <end position="270"/>
    </location>
</feature>
<reference evidence="3 4" key="1">
    <citation type="journal article" date="2012" name="Science">
        <title>The Paleozoic origin of enzymatic lignin decomposition reconstructed from 31 fungal genomes.</title>
        <authorList>
            <person name="Floudas D."/>
            <person name="Binder M."/>
            <person name="Riley R."/>
            <person name="Barry K."/>
            <person name="Blanchette R.A."/>
            <person name="Henrissat B."/>
            <person name="Martinez A.T."/>
            <person name="Otillar R."/>
            <person name="Spatafora J.W."/>
            <person name="Yadav J.S."/>
            <person name="Aerts A."/>
            <person name="Benoit I."/>
            <person name="Boyd A."/>
            <person name="Carlson A."/>
            <person name="Copeland A."/>
            <person name="Coutinho P.M."/>
            <person name="de Vries R.P."/>
            <person name="Ferreira P."/>
            <person name="Findley K."/>
            <person name="Foster B."/>
            <person name="Gaskell J."/>
            <person name="Glotzer D."/>
            <person name="Gorecki P."/>
            <person name="Heitman J."/>
            <person name="Hesse C."/>
            <person name="Hori C."/>
            <person name="Igarashi K."/>
            <person name="Jurgens J.A."/>
            <person name="Kallen N."/>
            <person name="Kersten P."/>
            <person name="Kohler A."/>
            <person name="Kuees U."/>
            <person name="Kumar T.K.A."/>
            <person name="Kuo A."/>
            <person name="LaButti K."/>
            <person name="Larrondo L.F."/>
            <person name="Lindquist E."/>
            <person name="Ling A."/>
            <person name="Lombard V."/>
            <person name="Lucas S."/>
            <person name="Lundell T."/>
            <person name="Martin R."/>
            <person name="McLaughlin D.J."/>
            <person name="Morgenstern I."/>
            <person name="Morin E."/>
            <person name="Murat C."/>
            <person name="Nagy L.G."/>
            <person name="Nolan M."/>
            <person name="Ohm R.A."/>
            <person name="Patyshakuliyeva A."/>
            <person name="Rokas A."/>
            <person name="Ruiz-Duenas F.J."/>
            <person name="Sabat G."/>
            <person name="Salamov A."/>
            <person name="Samejima M."/>
            <person name="Schmutz J."/>
            <person name="Slot J.C."/>
            <person name="St John F."/>
            <person name="Stenlid J."/>
            <person name="Sun H."/>
            <person name="Sun S."/>
            <person name="Syed K."/>
            <person name="Tsang A."/>
            <person name="Wiebenga A."/>
            <person name="Young D."/>
            <person name="Pisabarro A."/>
            <person name="Eastwood D.C."/>
            <person name="Martin F."/>
            <person name="Cullen D."/>
            <person name="Grigoriev I.V."/>
            <person name="Hibbett D.S."/>
        </authorList>
    </citation>
    <scope>NUCLEOTIDE SEQUENCE [LARGE SCALE GENOMIC DNA]</scope>
    <source>
        <strain evidence="3 4">ATCC 11539</strain>
    </source>
</reference>
<feature type="compositionally biased region" description="Polar residues" evidence="1">
    <location>
        <begin position="237"/>
        <end position="250"/>
    </location>
</feature>
<dbReference type="InterPro" id="IPR036047">
    <property type="entry name" value="F-box-like_dom_sf"/>
</dbReference>
<feature type="compositionally biased region" description="Basic and acidic residues" evidence="1">
    <location>
        <begin position="42"/>
        <end position="62"/>
    </location>
</feature>
<dbReference type="SUPFAM" id="SSF81383">
    <property type="entry name" value="F-box domain"/>
    <property type="match status" value="1"/>
</dbReference>
<feature type="compositionally biased region" description="Low complexity" evidence="1">
    <location>
        <begin position="193"/>
        <end position="205"/>
    </location>
</feature>
<feature type="compositionally biased region" description="Basic and acidic residues" evidence="1">
    <location>
        <begin position="123"/>
        <end position="141"/>
    </location>
</feature>
<dbReference type="CDD" id="cd09917">
    <property type="entry name" value="F-box_SF"/>
    <property type="match status" value="1"/>
</dbReference>
<dbReference type="RefSeq" id="XP_007871668.1">
    <property type="nucleotide sequence ID" value="XM_007873477.1"/>
</dbReference>
<dbReference type="EMBL" id="KB469534">
    <property type="protein sequence ID" value="EPQ49876.1"/>
    <property type="molecule type" value="Genomic_DNA"/>
</dbReference>
<dbReference type="AlphaFoldDB" id="S7PPR3"/>
<evidence type="ECO:0000256" key="1">
    <source>
        <dbReference type="SAM" id="MobiDB-lite"/>
    </source>
</evidence>
<gene>
    <name evidence="3" type="ORF">GLOTRDRAFT_97336</name>
</gene>
<organism evidence="3 4">
    <name type="scientific">Gloeophyllum trabeum (strain ATCC 11539 / FP-39264 / Madison 617)</name>
    <name type="common">Brown rot fungus</name>
    <dbReference type="NCBI Taxonomy" id="670483"/>
    <lineage>
        <taxon>Eukaryota</taxon>
        <taxon>Fungi</taxon>
        <taxon>Dikarya</taxon>
        <taxon>Basidiomycota</taxon>
        <taxon>Agaricomycotina</taxon>
        <taxon>Agaricomycetes</taxon>
        <taxon>Gloeophyllales</taxon>
        <taxon>Gloeophyllaceae</taxon>
        <taxon>Gloeophyllum</taxon>
    </lineage>
</organism>
<dbReference type="PROSITE" id="PS50181">
    <property type="entry name" value="FBOX"/>
    <property type="match status" value="1"/>
</dbReference>
<name>S7PPR3_GLOTA</name>
<evidence type="ECO:0000313" key="3">
    <source>
        <dbReference type="EMBL" id="EPQ49876.1"/>
    </source>
</evidence>
<dbReference type="HOGENOM" id="CLU_064428_0_0_1"/>
<feature type="non-terminal residue" evidence="3">
    <location>
        <position position="367"/>
    </location>
</feature>
<evidence type="ECO:0000313" key="4">
    <source>
        <dbReference type="Proteomes" id="UP000030669"/>
    </source>
</evidence>
<evidence type="ECO:0000259" key="2">
    <source>
        <dbReference type="PROSITE" id="PS50181"/>
    </source>
</evidence>
<dbReference type="Pfam" id="PF00646">
    <property type="entry name" value="F-box"/>
    <property type="match status" value="1"/>
</dbReference>
<feature type="compositionally biased region" description="Polar residues" evidence="1">
    <location>
        <begin position="66"/>
        <end position="77"/>
    </location>
</feature>
<keyword evidence="4" id="KW-1185">Reference proteome</keyword>
<dbReference type="KEGG" id="gtr:GLOTRDRAFT_97336"/>
<dbReference type="GeneID" id="19309996"/>
<accession>S7PPR3</accession>
<sequence>MAPTAQLPGSPPRKRSRKAATDDNVTRPLSAHSHVHWGIKRPRFEVKLDSGNDLRIPKRERYSPSVDESPSKISASIRSDAKADSDPTLCAAGDDVVAAGTRSSRHPPVSQKTVAVDSEAEPEERHGSLGHGDDKEPRADDGASILPQGTSGTPAASDAKEGDLDATVISGNSRVDVKSASDPVGGPHKDTPTTHLTSLSSTESSAVRPDGDNAVANAAKDASVNPSAHLDLLGSPSDDTQGVSTPTASRPDQGPAVIPDSSGHLTDKSRSIEHTTNAEVSAQQDDVPHNTDLPFGILSEFPSDLLYEILGHASPLTLLTLSRVNHAFREVLMSRKRRYIWRRSIKAANASYVRFPLCPKGITEPQW</sequence>
<feature type="domain" description="F-box" evidence="2">
    <location>
        <begin position="295"/>
        <end position="344"/>
    </location>
</feature>
<feature type="region of interest" description="Disordered" evidence="1">
    <location>
        <begin position="1"/>
        <end position="212"/>
    </location>
</feature>
<proteinExistence type="predicted"/>